<gene>
    <name evidence="2" type="ORF">CIHG_02931</name>
</gene>
<feature type="compositionally biased region" description="Acidic residues" evidence="1">
    <location>
        <begin position="117"/>
        <end position="128"/>
    </location>
</feature>
<dbReference type="Proteomes" id="UP000054563">
    <property type="component" value="Unassembled WGS sequence"/>
</dbReference>
<dbReference type="VEuPathDB" id="FungiDB:CIHG_02931"/>
<accession>A0A0J8RMH0</accession>
<evidence type="ECO:0000313" key="3">
    <source>
        <dbReference type="Proteomes" id="UP000054563"/>
    </source>
</evidence>
<name>A0A0J8RMH0_COCIT</name>
<feature type="region of interest" description="Disordered" evidence="1">
    <location>
        <begin position="1"/>
        <end position="34"/>
    </location>
</feature>
<dbReference type="AlphaFoldDB" id="A0A0J8RMH0"/>
<protein>
    <submittedName>
        <fullName evidence="2">Uncharacterized protein</fullName>
    </submittedName>
</protein>
<feature type="compositionally biased region" description="Polar residues" evidence="1">
    <location>
        <begin position="1"/>
        <end position="12"/>
    </location>
</feature>
<proteinExistence type="predicted"/>
<organism evidence="2 3">
    <name type="scientific">Coccidioides immitis H538.4</name>
    <dbReference type="NCBI Taxonomy" id="396776"/>
    <lineage>
        <taxon>Eukaryota</taxon>
        <taxon>Fungi</taxon>
        <taxon>Dikarya</taxon>
        <taxon>Ascomycota</taxon>
        <taxon>Pezizomycotina</taxon>
        <taxon>Eurotiomycetes</taxon>
        <taxon>Eurotiomycetidae</taxon>
        <taxon>Onygenales</taxon>
        <taxon>Onygenaceae</taxon>
        <taxon>Coccidioides</taxon>
    </lineage>
</organism>
<reference evidence="3" key="1">
    <citation type="journal article" date="2010" name="Genome Res.">
        <title>Population genomic sequencing of Coccidioides fungi reveals recent hybridization and transposon control.</title>
        <authorList>
            <person name="Neafsey D.E."/>
            <person name="Barker B.M."/>
            <person name="Sharpton T.J."/>
            <person name="Stajich J.E."/>
            <person name="Park D.J."/>
            <person name="Whiston E."/>
            <person name="Hung C.-Y."/>
            <person name="McMahan C."/>
            <person name="White J."/>
            <person name="Sykes S."/>
            <person name="Heiman D."/>
            <person name="Young S."/>
            <person name="Zeng Q."/>
            <person name="Abouelleil A."/>
            <person name="Aftuck L."/>
            <person name="Bessette D."/>
            <person name="Brown A."/>
            <person name="FitzGerald M."/>
            <person name="Lui A."/>
            <person name="Macdonald J.P."/>
            <person name="Priest M."/>
            <person name="Orbach M.J."/>
            <person name="Galgiani J.N."/>
            <person name="Kirkland T.N."/>
            <person name="Cole G.T."/>
            <person name="Birren B.W."/>
            <person name="Henn M.R."/>
            <person name="Taylor J.W."/>
            <person name="Rounsley S.D."/>
        </authorList>
    </citation>
    <scope>NUCLEOTIDE SEQUENCE [LARGE SCALE GENOMIC DNA]</scope>
    <source>
        <strain evidence="3">H538.4</strain>
    </source>
</reference>
<feature type="region of interest" description="Disordered" evidence="1">
    <location>
        <begin position="50"/>
        <end position="128"/>
    </location>
</feature>
<evidence type="ECO:0000256" key="1">
    <source>
        <dbReference type="SAM" id="MobiDB-lite"/>
    </source>
</evidence>
<feature type="compositionally biased region" description="Gly residues" evidence="1">
    <location>
        <begin position="58"/>
        <end position="70"/>
    </location>
</feature>
<sequence length="158" mass="16359">MITPAPLQQQAFASHRPSTGADPRPSSCPWSSPGAVLEVRGYRQHPGEIRTISAVESAGGGGGGDVGRWDGGNAIPSSSPPPPNLGSPSKVGGGPSRTRGRIITPGTSGKEKRRWEDDDDEDGNEAEGFDLARGFQPIGSYHRQLNNAARASASASTS</sequence>
<dbReference type="EMBL" id="DS016987">
    <property type="protein sequence ID" value="KMU85149.1"/>
    <property type="molecule type" value="Genomic_DNA"/>
</dbReference>
<dbReference type="STRING" id="396776.A0A0J8RMH0"/>
<evidence type="ECO:0000313" key="2">
    <source>
        <dbReference type="EMBL" id="KMU85149.1"/>
    </source>
</evidence>